<keyword evidence="1" id="KW-0812">Transmembrane</keyword>
<sequence>MGELLSNPKITAFLGALGGIIVTLITKFGYEYIEEFFEKRRGFRILKIQAARDINSFCVEGMHKSFRIRAGSEQHIKFRATEIEAIDTDTGVKLRQYIDAWSQCRNFQKKIPITVGDERMAKEYRDKAQQLGEKLLAVAKKWGK</sequence>
<reference evidence="2 3" key="1">
    <citation type="journal article" date="2016" name="Nat. Commun.">
        <title>Thousands of microbial genomes shed light on interconnected biogeochemical processes in an aquifer system.</title>
        <authorList>
            <person name="Anantharaman K."/>
            <person name="Brown C.T."/>
            <person name="Hug L.A."/>
            <person name="Sharon I."/>
            <person name="Castelle C.J."/>
            <person name="Probst A.J."/>
            <person name="Thomas B.C."/>
            <person name="Singh A."/>
            <person name="Wilkins M.J."/>
            <person name="Karaoz U."/>
            <person name="Brodie E.L."/>
            <person name="Williams K.H."/>
            <person name="Hubbard S.S."/>
            <person name="Banfield J.F."/>
        </authorList>
    </citation>
    <scope>NUCLEOTIDE SEQUENCE [LARGE SCALE GENOMIC DNA]</scope>
</reference>
<evidence type="ECO:0000313" key="2">
    <source>
        <dbReference type="EMBL" id="OGL52765.1"/>
    </source>
</evidence>
<gene>
    <name evidence="2" type="ORF">A3K55_01415</name>
</gene>
<evidence type="ECO:0000313" key="3">
    <source>
        <dbReference type="Proteomes" id="UP000185874"/>
    </source>
</evidence>
<name>A0A1F7SG82_9BACT</name>
<organism evidence="2 3">
    <name type="scientific">Candidatus Shapirobacteria bacterium RBG_13_44_7</name>
    <dbReference type="NCBI Taxonomy" id="1802149"/>
    <lineage>
        <taxon>Bacteria</taxon>
        <taxon>Candidatus Shapironibacteriota</taxon>
    </lineage>
</organism>
<keyword evidence="1" id="KW-1133">Transmembrane helix</keyword>
<evidence type="ECO:0000256" key="1">
    <source>
        <dbReference type="SAM" id="Phobius"/>
    </source>
</evidence>
<dbReference type="Proteomes" id="UP000185874">
    <property type="component" value="Unassembled WGS sequence"/>
</dbReference>
<feature type="transmembrane region" description="Helical" evidence="1">
    <location>
        <begin position="12"/>
        <end position="30"/>
    </location>
</feature>
<accession>A0A1F7SG82</accession>
<proteinExistence type="predicted"/>
<dbReference type="AlphaFoldDB" id="A0A1F7SG82"/>
<comment type="caution">
    <text evidence="2">The sequence shown here is derived from an EMBL/GenBank/DDBJ whole genome shotgun (WGS) entry which is preliminary data.</text>
</comment>
<protein>
    <submittedName>
        <fullName evidence="2">Uncharacterized protein</fullName>
    </submittedName>
</protein>
<dbReference type="EMBL" id="MGDJ01000022">
    <property type="protein sequence ID" value="OGL52765.1"/>
    <property type="molecule type" value="Genomic_DNA"/>
</dbReference>
<keyword evidence="1" id="KW-0472">Membrane</keyword>